<evidence type="ECO:0000256" key="1">
    <source>
        <dbReference type="SAM" id="SignalP"/>
    </source>
</evidence>
<name>A0ABS8K281_9BURK</name>
<reference evidence="3 4" key="1">
    <citation type="submission" date="2021-11" db="EMBL/GenBank/DDBJ databases">
        <authorList>
            <person name="Oh E.-T."/>
            <person name="Kim S.-B."/>
        </authorList>
    </citation>
    <scope>NUCLEOTIDE SEQUENCE [LARGE SCALE GENOMIC DNA]</scope>
    <source>
        <strain evidence="3 4">MMS20-SJTR3</strain>
    </source>
</reference>
<evidence type="ECO:0000313" key="4">
    <source>
        <dbReference type="Proteomes" id="UP001431019"/>
    </source>
</evidence>
<dbReference type="Proteomes" id="UP001431019">
    <property type="component" value="Unassembled WGS sequence"/>
</dbReference>
<keyword evidence="4" id="KW-1185">Reference proteome</keyword>
<dbReference type="RefSeq" id="WP_230512601.1">
    <property type="nucleotide sequence ID" value="NZ_JAJITD010000017.1"/>
</dbReference>
<sequence>MKQALLLLALGLLLGGAPRGAGAHTCSASPSALSFGNVSPIALNAVAATGSVTVQCTWPMLTLTPSVQVCLNLGGTRPRYLASGIGQVRYDLYRDAAHSLAWGSTALGTTPISLTLDKPLNGTRASATVNFYGLIAANPPTVPTTGNVRTVYAQTLSQTSLNYGFFLMLAPGCRQ</sequence>
<dbReference type="EMBL" id="JAJITD010000017">
    <property type="protein sequence ID" value="MCC8396250.1"/>
    <property type="molecule type" value="Genomic_DNA"/>
</dbReference>
<dbReference type="Pfam" id="PF05229">
    <property type="entry name" value="SCPU"/>
    <property type="match status" value="1"/>
</dbReference>
<evidence type="ECO:0000313" key="3">
    <source>
        <dbReference type="EMBL" id="MCC8396250.1"/>
    </source>
</evidence>
<keyword evidence="1" id="KW-0732">Signal</keyword>
<gene>
    <name evidence="3" type="ORF">LJ656_27040</name>
</gene>
<proteinExistence type="predicted"/>
<feature type="signal peptide" evidence="1">
    <location>
        <begin position="1"/>
        <end position="23"/>
    </location>
</feature>
<organism evidence="3 4">
    <name type="scientific">Paraburkholderia sejongensis</name>
    <dbReference type="NCBI Taxonomy" id="2886946"/>
    <lineage>
        <taxon>Bacteria</taxon>
        <taxon>Pseudomonadati</taxon>
        <taxon>Pseudomonadota</taxon>
        <taxon>Betaproteobacteria</taxon>
        <taxon>Burkholderiales</taxon>
        <taxon>Burkholderiaceae</taxon>
        <taxon>Paraburkholderia</taxon>
    </lineage>
</organism>
<accession>A0ABS8K281</accession>
<evidence type="ECO:0000259" key="2">
    <source>
        <dbReference type="Pfam" id="PF05229"/>
    </source>
</evidence>
<comment type="caution">
    <text evidence="3">The sequence shown here is derived from an EMBL/GenBank/DDBJ whole genome shotgun (WGS) entry which is preliminary data.</text>
</comment>
<feature type="domain" description="Spore coat protein U/FanG" evidence="2">
    <location>
        <begin position="24"/>
        <end position="139"/>
    </location>
</feature>
<dbReference type="InterPro" id="IPR007893">
    <property type="entry name" value="Spore_coat_U/FanG"/>
</dbReference>
<dbReference type="SMART" id="SM00972">
    <property type="entry name" value="SCPU"/>
    <property type="match status" value="1"/>
</dbReference>
<protein>
    <submittedName>
        <fullName evidence="3">Spore coat U domain-containing protein</fullName>
    </submittedName>
</protein>
<feature type="chain" id="PRO_5045797444" evidence="1">
    <location>
        <begin position="24"/>
        <end position="175"/>
    </location>
</feature>